<comment type="caution">
    <text evidence="3">The sequence shown here is derived from an EMBL/GenBank/DDBJ whole genome shotgun (WGS) entry which is preliminary data.</text>
</comment>
<dbReference type="AlphaFoldDB" id="A0A4Y2ET90"/>
<dbReference type="OrthoDB" id="6433533at2759"/>
<dbReference type="Pfam" id="PF00078">
    <property type="entry name" value="RVT_1"/>
    <property type="match status" value="1"/>
</dbReference>
<evidence type="ECO:0000259" key="2">
    <source>
        <dbReference type="Pfam" id="PF00078"/>
    </source>
</evidence>
<feature type="region of interest" description="Disordered" evidence="1">
    <location>
        <begin position="30"/>
        <end position="59"/>
    </location>
</feature>
<reference evidence="3 4" key="1">
    <citation type="journal article" date="2019" name="Sci. Rep.">
        <title>Orb-weaving spider Araneus ventricosus genome elucidates the spidroin gene catalogue.</title>
        <authorList>
            <person name="Kono N."/>
            <person name="Nakamura H."/>
            <person name="Ohtoshi R."/>
            <person name="Moran D.A.P."/>
            <person name="Shinohara A."/>
            <person name="Yoshida Y."/>
            <person name="Fujiwara M."/>
            <person name="Mori M."/>
            <person name="Tomita M."/>
            <person name="Arakawa K."/>
        </authorList>
    </citation>
    <scope>NUCLEOTIDE SEQUENCE [LARGE SCALE GENOMIC DNA]</scope>
</reference>
<organism evidence="3 4">
    <name type="scientific">Araneus ventricosus</name>
    <name type="common">Orbweaver spider</name>
    <name type="synonym">Epeira ventricosa</name>
    <dbReference type="NCBI Taxonomy" id="182803"/>
    <lineage>
        <taxon>Eukaryota</taxon>
        <taxon>Metazoa</taxon>
        <taxon>Ecdysozoa</taxon>
        <taxon>Arthropoda</taxon>
        <taxon>Chelicerata</taxon>
        <taxon>Arachnida</taxon>
        <taxon>Araneae</taxon>
        <taxon>Araneomorphae</taxon>
        <taxon>Entelegynae</taxon>
        <taxon>Araneoidea</taxon>
        <taxon>Araneidae</taxon>
        <taxon>Araneus</taxon>
    </lineage>
</organism>
<evidence type="ECO:0000313" key="4">
    <source>
        <dbReference type="Proteomes" id="UP000499080"/>
    </source>
</evidence>
<sequence>MLEMVYKYRFTLVILTSRFEATRGLFWDGPRNFEPRSDEEGDARAGIPSPSFHATPTGGRLATTGPALWNLVADEALSLQYPPSTSIQAFADDFLIVAAAGSERALGSLASEALATFKTWSDKHKLEIAVEKTNFLLLSNLRRGPSIFWDGRRLKRVRVSKYLGVFFDQKLNWAHHLKEQGAKALQQHRSLMRIAGTTWGLTQKLRLQLYKTVTERTLAHGDAIWGRDITWRLQTYLEQKPKALSPQYYRSLQDNTGLMPLHIKMQTKAQLIQISRLRQDILIGNRIYRSVELEEKASGWPRHPSLVLGEERVCPVDSLWAPRSKIITQRAPRWTQEWAQHTVPLTTIAISYQCGKRD</sequence>
<dbReference type="EMBL" id="BGPR01000679">
    <property type="protein sequence ID" value="GBM31246.1"/>
    <property type="molecule type" value="Genomic_DNA"/>
</dbReference>
<dbReference type="InterPro" id="IPR000477">
    <property type="entry name" value="RT_dom"/>
</dbReference>
<protein>
    <recommendedName>
        <fullName evidence="2">Reverse transcriptase domain-containing protein</fullName>
    </recommendedName>
</protein>
<name>A0A4Y2ET90_ARAVE</name>
<keyword evidence="4" id="KW-1185">Reference proteome</keyword>
<proteinExistence type="predicted"/>
<dbReference type="Proteomes" id="UP000499080">
    <property type="component" value="Unassembled WGS sequence"/>
</dbReference>
<evidence type="ECO:0000256" key="1">
    <source>
        <dbReference type="SAM" id="MobiDB-lite"/>
    </source>
</evidence>
<feature type="domain" description="Reverse transcriptase" evidence="2">
    <location>
        <begin position="52"/>
        <end position="165"/>
    </location>
</feature>
<accession>A0A4Y2ET90</accession>
<evidence type="ECO:0000313" key="3">
    <source>
        <dbReference type="EMBL" id="GBM31246.1"/>
    </source>
</evidence>
<gene>
    <name evidence="3" type="ORF">AVEN_223444_1</name>
</gene>